<feature type="domain" description="4'-phosphopantetheinyl transferase" evidence="4">
    <location>
        <begin position="103"/>
        <end position="175"/>
    </location>
</feature>
<reference evidence="6 9" key="1">
    <citation type="journal article" date="2014" name="Int. J. Syst. Evol. Microbiol.">
        <title>Complete genome sequence of Corynebacterium casei LMG S-19264T (=DSM 44701T), isolated from a smear-ripened cheese.</title>
        <authorList>
            <consortium name="US DOE Joint Genome Institute (JGI-PGF)"/>
            <person name="Walter F."/>
            <person name="Albersmeier A."/>
            <person name="Kalinowski J."/>
            <person name="Ruckert C."/>
        </authorList>
    </citation>
    <scope>NUCLEOTIDE SEQUENCE [LARGE SCALE GENOMIC DNA]</scope>
    <source>
        <strain evidence="6 9">JCM 4205</strain>
    </source>
</reference>
<feature type="binding site" evidence="3">
    <location>
        <position position="106"/>
    </location>
    <ligand>
        <name>Mg(2+)</name>
        <dbReference type="ChEBI" id="CHEBI:18420"/>
    </ligand>
</feature>
<name>A0AAV4KFP0_9ACTN</name>
<dbReference type="SUPFAM" id="SSF56214">
    <property type="entry name" value="4'-phosphopantetheinyl transferase"/>
    <property type="match status" value="1"/>
</dbReference>
<feature type="binding site" evidence="2">
    <location>
        <position position="40"/>
    </location>
    <ligand>
        <name>CoA</name>
        <dbReference type="ChEBI" id="CHEBI:57287"/>
    </ligand>
</feature>
<dbReference type="PANTHER" id="PTHR38096:SF1">
    <property type="entry name" value="ENTEROBACTIN SYNTHASE COMPONENT D"/>
    <property type="match status" value="1"/>
</dbReference>
<dbReference type="InterPro" id="IPR041354">
    <property type="entry name" value="4PPT_N"/>
</dbReference>
<feature type="binding site" evidence="2">
    <location>
        <position position="48"/>
    </location>
    <ligand>
        <name>CoA</name>
        <dbReference type="ChEBI" id="CHEBI:57287"/>
    </ligand>
</feature>
<evidence type="ECO:0000313" key="8">
    <source>
        <dbReference type="Proteomes" id="UP000326029"/>
    </source>
</evidence>
<feature type="binding site" evidence="2">
    <location>
        <position position="151"/>
    </location>
    <ligand>
        <name>CoA</name>
        <dbReference type="ChEBI" id="CHEBI:57287"/>
    </ligand>
</feature>
<accession>A0AAV4KFP0</accession>
<evidence type="ECO:0000259" key="5">
    <source>
        <dbReference type="Pfam" id="PF17837"/>
    </source>
</evidence>
<dbReference type="GeneID" id="95453225"/>
<evidence type="ECO:0000256" key="1">
    <source>
        <dbReference type="ARBA" id="ARBA00022679"/>
    </source>
</evidence>
<dbReference type="InterPro" id="IPR037143">
    <property type="entry name" value="4-PPantetheinyl_Trfase_dom_sf"/>
</dbReference>
<feature type="binding site" evidence="3">
    <location>
        <position position="107"/>
    </location>
    <ligand>
        <name>Mg(2+)</name>
        <dbReference type="ChEBI" id="CHEBI:18420"/>
    </ligand>
</feature>
<dbReference type="EMBL" id="CP023693">
    <property type="protein sequence ID" value="QEV31683.1"/>
    <property type="molecule type" value="Genomic_DNA"/>
</dbReference>
<evidence type="ECO:0000313" key="6">
    <source>
        <dbReference type="EMBL" id="GGR21563.1"/>
    </source>
</evidence>
<feature type="binding site" evidence="2">
    <location>
        <begin position="84"/>
        <end position="85"/>
    </location>
    <ligand>
        <name>CoA</name>
        <dbReference type="ChEBI" id="CHEBI:57287"/>
    </ligand>
</feature>
<organism evidence="6 9">
    <name type="scientific">Streptomyces cinereoruber</name>
    <dbReference type="NCBI Taxonomy" id="67260"/>
    <lineage>
        <taxon>Bacteria</taxon>
        <taxon>Bacillati</taxon>
        <taxon>Actinomycetota</taxon>
        <taxon>Actinomycetes</taxon>
        <taxon>Kitasatosporales</taxon>
        <taxon>Streptomycetaceae</taxon>
        <taxon>Streptomyces</taxon>
    </lineage>
</organism>
<proteinExistence type="predicted"/>
<feature type="binding site" evidence="2">
    <location>
        <position position="106"/>
    </location>
    <ligand>
        <name>CoA</name>
        <dbReference type="ChEBI" id="CHEBI:57287"/>
    </ligand>
</feature>
<evidence type="ECO:0000256" key="2">
    <source>
        <dbReference type="PIRSR" id="PIRSR603542-1"/>
    </source>
</evidence>
<dbReference type="GO" id="GO:0009239">
    <property type="term" value="P:enterobactin biosynthetic process"/>
    <property type="evidence" value="ECO:0007669"/>
    <property type="project" value="InterPro"/>
</dbReference>
<comment type="cofactor">
    <cofactor evidence="3">
        <name>Mg(2+)</name>
        <dbReference type="ChEBI" id="CHEBI:18420"/>
    </cofactor>
</comment>
<evidence type="ECO:0000313" key="7">
    <source>
        <dbReference type="EMBL" id="QEV31683.1"/>
    </source>
</evidence>
<feature type="binding site" evidence="2">
    <location>
        <position position="155"/>
    </location>
    <ligand>
        <name>CoA</name>
        <dbReference type="ChEBI" id="CHEBI:57287"/>
    </ligand>
</feature>
<evidence type="ECO:0000313" key="9">
    <source>
        <dbReference type="Proteomes" id="UP000642014"/>
    </source>
</evidence>
<dbReference type="InterPro" id="IPR003542">
    <property type="entry name" value="Enbac_synth_compD-like"/>
</dbReference>
<gene>
    <name evidence="7" type="ORF">CP977_05510</name>
    <name evidence="6" type="ORF">GCM10010497_24380</name>
</gene>
<evidence type="ECO:0000256" key="3">
    <source>
        <dbReference type="PIRSR" id="PIRSR603542-2"/>
    </source>
</evidence>
<dbReference type="Pfam" id="PF01648">
    <property type="entry name" value="ACPS"/>
    <property type="match status" value="1"/>
</dbReference>
<dbReference type="EMBL" id="BMSJ01000004">
    <property type="protein sequence ID" value="GGR21563.1"/>
    <property type="molecule type" value="Genomic_DNA"/>
</dbReference>
<dbReference type="Gene3D" id="3.90.470.20">
    <property type="entry name" value="4'-phosphopantetheinyl transferase domain"/>
    <property type="match status" value="1"/>
</dbReference>
<dbReference type="GO" id="GO:0005886">
    <property type="term" value="C:plasma membrane"/>
    <property type="evidence" value="ECO:0007669"/>
    <property type="project" value="TreeGrafter"/>
</dbReference>
<keyword evidence="3" id="KW-0479">Metal-binding</keyword>
<keyword evidence="1 6" id="KW-0808">Transferase</keyword>
<dbReference type="PRINTS" id="PR01399">
    <property type="entry name" value="ENTSNTHTASED"/>
</dbReference>
<dbReference type="PANTHER" id="PTHR38096">
    <property type="entry name" value="ENTEROBACTIN SYNTHASE COMPONENT D"/>
    <property type="match status" value="1"/>
</dbReference>
<reference evidence="7 8" key="2">
    <citation type="submission" date="2017-09" db="EMBL/GenBank/DDBJ databases">
        <authorList>
            <person name="Lee N."/>
            <person name="Cho B.-K."/>
        </authorList>
    </citation>
    <scope>NUCLEOTIDE SEQUENCE [LARGE SCALE GENOMIC DNA]</scope>
    <source>
        <strain evidence="7 8">ATCC 19740</strain>
    </source>
</reference>
<dbReference type="RefSeq" id="WP_062758135.1">
    <property type="nucleotide sequence ID" value="NZ_BMSJ01000004.1"/>
</dbReference>
<sequence>MIERLVPEGVVAVDAFEDVAEPGDLHPEEAALIARAVDTRRREFTTARWCARRALAGLGAPAAPLLPGPHGAPAWPEGVLGSITHCTGFRAAVAARSSAVAALGIDAEPNGPVRDGVLGTIALPGERRHLRELARAEPEVRWDRLLFSAKEAVYKTWYPWTGRRLGFEDAALTFTVETGAGDGGGRLGGGFTARILFPAPRPAASPDRLEGRWLAERGLLLTAIAVPG</sequence>
<dbReference type="GO" id="GO:0000287">
    <property type="term" value="F:magnesium ion binding"/>
    <property type="evidence" value="ECO:0007669"/>
    <property type="project" value="InterPro"/>
</dbReference>
<dbReference type="AlphaFoldDB" id="A0AAV4KFP0"/>
<dbReference type="Proteomes" id="UP000326029">
    <property type="component" value="Chromosome"/>
</dbReference>
<protein>
    <submittedName>
        <fullName evidence="6 7">4'-phosphopantetheinyl transferase</fullName>
    </submittedName>
</protein>
<dbReference type="GO" id="GO:0009366">
    <property type="term" value="C:enterobactin synthetase complex"/>
    <property type="evidence" value="ECO:0007669"/>
    <property type="project" value="InterPro"/>
</dbReference>
<reference evidence="6" key="3">
    <citation type="submission" date="2023-08" db="EMBL/GenBank/DDBJ databases">
        <authorList>
            <person name="Sun Q."/>
            <person name="Ohkuma M."/>
        </authorList>
    </citation>
    <scope>NUCLEOTIDE SEQUENCE</scope>
    <source>
        <strain evidence="6">JCM 4205</strain>
    </source>
</reference>
<feature type="binding site" evidence="2">
    <location>
        <position position="165"/>
    </location>
    <ligand>
        <name>CoA</name>
        <dbReference type="ChEBI" id="CHEBI:57287"/>
    </ligand>
</feature>
<dbReference type="GO" id="GO:0008897">
    <property type="term" value="F:holo-[acyl-carrier-protein] synthase activity"/>
    <property type="evidence" value="ECO:0007669"/>
    <property type="project" value="InterPro"/>
</dbReference>
<keyword evidence="3" id="KW-0460">Magnesium</keyword>
<keyword evidence="8" id="KW-1185">Reference proteome</keyword>
<dbReference type="InterPro" id="IPR008278">
    <property type="entry name" value="4-PPantetheinyl_Trfase_dom"/>
</dbReference>
<feature type="binding site" evidence="3">
    <location>
        <position position="108"/>
    </location>
    <ligand>
        <name>Mg(2+)</name>
        <dbReference type="ChEBI" id="CHEBI:18420"/>
    </ligand>
</feature>
<feature type="domain" description="4'-phosphopantetheinyl transferase N-terminal" evidence="5">
    <location>
        <begin position="28"/>
        <end position="95"/>
    </location>
</feature>
<evidence type="ECO:0000259" key="4">
    <source>
        <dbReference type="Pfam" id="PF01648"/>
    </source>
</evidence>
<dbReference type="Pfam" id="PF17837">
    <property type="entry name" value="4PPT_N"/>
    <property type="match status" value="1"/>
</dbReference>
<dbReference type="Proteomes" id="UP000642014">
    <property type="component" value="Unassembled WGS sequence"/>
</dbReference>